<sequence>MTVAPRTSLGRLIPALLVSQVGFYVALLTPVQLLLTLRLTDIAGDDATSAFGVVTGFGALVALVFNPIAGRISDRTVWLFGRRHTWILTGALAGAAALVALGAATAVWQVVVLWCFVQALFNFQYAATNALVADQVPAERRGGVSGLVGLTIALGPLSGLALANSFDAGSSLQWTAVAVVAAIAGVVAVVLLRDTPASRTVAQSGGSFLRTFWINPRRHPAFGWAWLVRFLITCAYASSSYNAFFLLQRFDVSEDEVGATVLQLSLISVVLLAVTSVAAGYLSDAVRRQKPFIVFAGVIAAAALVMMAFAPSLTVVYLATGLLGIGTGAFFAIDLAMCVRVLPSTEDAGKDLAIINIANSLPQSVVPFVAPLLLAIGGYSALFGFLAVLGLLGAASVLRVPEIGQENDENGRTAPITRHDLVHKTASDERTLA</sequence>
<name>A0ABS2ASK7_9ACTN</name>
<dbReference type="InterPro" id="IPR020846">
    <property type="entry name" value="MFS_dom"/>
</dbReference>
<feature type="region of interest" description="Disordered" evidence="5">
    <location>
        <begin position="408"/>
        <end position="433"/>
    </location>
</feature>
<feature type="domain" description="Major facilitator superfamily (MFS) profile" evidence="7">
    <location>
        <begin position="3"/>
        <end position="405"/>
    </location>
</feature>
<evidence type="ECO:0000256" key="3">
    <source>
        <dbReference type="ARBA" id="ARBA00022989"/>
    </source>
</evidence>
<protein>
    <submittedName>
        <fullName evidence="8">MFS transporter</fullName>
    </submittedName>
</protein>
<feature type="transmembrane region" description="Helical" evidence="6">
    <location>
        <begin position="47"/>
        <end position="65"/>
    </location>
</feature>
<feature type="transmembrane region" description="Helical" evidence="6">
    <location>
        <begin position="144"/>
        <end position="166"/>
    </location>
</feature>
<accession>A0ABS2ASK7</accession>
<feature type="transmembrane region" description="Helical" evidence="6">
    <location>
        <begin position="316"/>
        <end position="339"/>
    </location>
</feature>
<evidence type="ECO:0000256" key="5">
    <source>
        <dbReference type="SAM" id="MobiDB-lite"/>
    </source>
</evidence>
<feature type="transmembrane region" description="Helical" evidence="6">
    <location>
        <begin position="172"/>
        <end position="192"/>
    </location>
</feature>
<feature type="transmembrane region" description="Helical" evidence="6">
    <location>
        <begin position="12"/>
        <end position="35"/>
    </location>
</feature>
<dbReference type="PANTHER" id="PTHR23528">
    <property type="match status" value="1"/>
</dbReference>
<evidence type="ECO:0000313" key="8">
    <source>
        <dbReference type="EMBL" id="MBM2622713.1"/>
    </source>
</evidence>
<dbReference type="InterPro" id="IPR036259">
    <property type="entry name" value="MFS_trans_sf"/>
</dbReference>
<dbReference type="EMBL" id="JAENHP010000028">
    <property type="protein sequence ID" value="MBM2622713.1"/>
    <property type="molecule type" value="Genomic_DNA"/>
</dbReference>
<dbReference type="PANTHER" id="PTHR23528:SF1">
    <property type="entry name" value="MAJOR FACILITATOR SUPERFAMILY (MFS) PROFILE DOMAIN-CONTAINING PROTEIN"/>
    <property type="match status" value="1"/>
</dbReference>
<dbReference type="RefSeq" id="WP_203383071.1">
    <property type="nucleotide sequence ID" value="NZ_JAENHP010000028.1"/>
</dbReference>
<dbReference type="InterPro" id="IPR011701">
    <property type="entry name" value="MFS"/>
</dbReference>
<comment type="subcellular location">
    <subcellularLocation>
        <location evidence="1">Cell membrane</location>
        <topology evidence="1">Multi-pass membrane protein</topology>
    </subcellularLocation>
</comment>
<evidence type="ECO:0000256" key="6">
    <source>
        <dbReference type="SAM" id="Phobius"/>
    </source>
</evidence>
<dbReference type="Pfam" id="PF07690">
    <property type="entry name" value="MFS_1"/>
    <property type="match status" value="1"/>
</dbReference>
<evidence type="ECO:0000256" key="2">
    <source>
        <dbReference type="ARBA" id="ARBA00022692"/>
    </source>
</evidence>
<feature type="transmembrane region" description="Helical" evidence="6">
    <location>
        <begin position="86"/>
        <end position="105"/>
    </location>
</feature>
<keyword evidence="3 6" id="KW-1133">Transmembrane helix</keyword>
<comment type="caution">
    <text evidence="8">The sequence shown here is derived from an EMBL/GenBank/DDBJ whole genome shotgun (WGS) entry which is preliminary data.</text>
</comment>
<keyword evidence="4 6" id="KW-0472">Membrane</keyword>
<feature type="compositionally biased region" description="Basic and acidic residues" evidence="5">
    <location>
        <begin position="417"/>
        <end position="433"/>
    </location>
</feature>
<proteinExistence type="predicted"/>
<feature type="transmembrane region" description="Helical" evidence="6">
    <location>
        <begin position="111"/>
        <end position="132"/>
    </location>
</feature>
<keyword evidence="2 6" id="KW-0812">Transmembrane</keyword>
<feature type="transmembrane region" description="Helical" evidence="6">
    <location>
        <begin position="226"/>
        <end position="247"/>
    </location>
</feature>
<dbReference type="SUPFAM" id="SSF103473">
    <property type="entry name" value="MFS general substrate transporter"/>
    <property type="match status" value="1"/>
</dbReference>
<dbReference type="Proteomes" id="UP000632138">
    <property type="component" value="Unassembled WGS sequence"/>
</dbReference>
<feature type="transmembrane region" description="Helical" evidence="6">
    <location>
        <begin position="259"/>
        <end position="280"/>
    </location>
</feature>
<organism evidence="8 9">
    <name type="scientific">Paractinoplanes ovalisporus</name>
    <dbReference type="NCBI Taxonomy" id="2810368"/>
    <lineage>
        <taxon>Bacteria</taxon>
        <taxon>Bacillati</taxon>
        <taxon>Actinomycetota</taxon>
        <taxon>Actinomycetes</taxon>
        <taxon>Micromonosporales</taxon>
        <taxon>Micromonosporaceae</taxon>
        <taxon>Paractinoplanes</taxon>
    </lineage>
</organism>
<dbReference type="PROSITE" id="PS50850">
    <property type="entry name" value="MFS"/>
    <property type="match status" value="1"/>
</dbReference>
<feature type="transmembrane region" description="Helical" evidence="6">
    <location>
        <begin position="292"/>
        <end position="310"/>
    </location>
</feature>
<keyword evidence="9" id="KW-1185">Reference proteome</keyword>
<dbReference type="Gene3D" id="1.20.1250.20">
    <property type="entry name" value="MFS general substrate transporter like domains"/>
    <property type="match status" value="2"/>
</dbReference>
<feature type="transmembrane region" description="Helical" evidence="6">
    <location>
        <begin position="351"/>
        <end position="370"/>
    </location>
</feature>
<evidence type="ECO:0000256" key="4">
    <source>
        <dbReference type="ARBA" id="ARBA00023136"/>
    </source>
</evidence>
<feature type="transmembrane region" description="Helical" evidence="6">
    <location>
        <begin position="376"/>
        <end position="398"/>
    </location>
</feature>
<evidence type="ECO:0000313" key="9">
    <source>
        <dbReference type="Proteomes" id="UP000632138"/>
    </source>
</evidence>
<evidence type="ECO:0000259" key="7">
    <source>
        <dbReference type="PROSITE" id="PS50850"/>
    </source>
</evidence>
<gene>
    <name evidence="8" type="ORF">JIG36_45160</name>
</gene>
<reference evidence="8 9" key="1">
    <citation type="submission" date="2021-01" db="EMBL/GenBank/DDBJ databases">
        <title>Actinoplanes sp. nov. LDG1-06 isolated from lichen.</title>
        <authorList>
            <person name="Saeng-In P."/>
            <person name="Phongsopitanun W."/>
            <person name="Kanchanasin P."/>
            <person name="Yuki M."/>
            <person name="Kudo T."/>
            <person name="Ohkuma M."/>
            <person name="Tanasupawat S."/>
        </authorList>
    </citation>
    <scope>NUCLEOTIDE SEQUENCE [LARGE SCALE GENOMIC DNA]</scope>
    <source>
        <strain evidence="8 9">LDG1-06</strain>
    </source>
</reference>
<evidence type="ECO:0000256" key="1">
    <source>
        <dbReference type="ARBA" id="ARBA00004651"/>
    </source>
</evidence>